<dbReference type="Pfam" id="PF01408">
    <property type="entry name" value="GFO_IDH_MocA"/>
    <property type="match status" value="1"/>
</dbReference>
<dbReference type="InterPro" id="IPR036291">
    <property type="entry name" value="NAD(P)-bd_dom_sf"/>
</dbReference>
<dbReference type="Gene3D" id="3.40.50.720">
    <property type="entry name" value="NAD(P)-binding Rossmann-like Domain"/>
    <property type="match status" value="1"/>
</dbReference>
<dbReference type="GO" id="GO:0016491">
    <property type="term" value="F:oxidoreductase activity"/>
    <property type="evidence" value="ECO:0007669"/>
    <property type="project" value="UniProtKB-KW"/>
</dbReference>
<sequence length="361" mass="39194">MSTSAQGPESDEQLTPVRWGVLGASNFALTVSLPAMKRGPLTQLAALASRDIGKATAAARSLGIPRAYGSYDELLDDPEIDAIYNPLPNHLHVKWTARAARAGKHVLCEKPIALSAEDAEALVDVQRETGKLIAEAFMIRNHPQWQQARDWVRRGKIGELVSVQAAFSYYNRDAANIRNKKAVGGGALYDIGCYAVNTSRFLFGREPVRAMALVDHDPEFGTDRLTSGLLDYGGAHLTFTCSTQAVPYQRVNAFGTKGRIELEIPFNAPGDQPCKVWLDDGSTLNCSSAKVISFPAVDQYHLQSEAFSRAIRAGGPVENSIEVAVGNMRVIDALFRSAESGRWEKISPATGAGVRPLRSVR</sequence>
<dbReference type="SUPFAM" id="SSF51735">
    <property type="entry name" value="NAD(P)-binding Rossmann-fold domains"/>
    <property type="match status" value="1"/>
</dbReference>
<reference evidence="5 6" key="1">
    <citation type="submission" date="2014-02" db="EMBL/GenBank/DDBJ databases">
        <title>The small core and large imbalanced accessory genome model reveals a collaborative survival strategy of Sorangium cellulosum strains in nature.</title>
        <authorList>
            <person name="Han K."/>
            <person name="Peng R."/>
            <person name="Blom J."/>
            <person name="Li Y.-Z."/>
        </authorList>
    </citation>
    <scope>NUCLEOTIDE SEQUENCE [LARGE SCALE GENOMIC DNA]</scope>
    <source>
        <strain evidence="5 6">So0149</strain>
    </source>
</reference>
<dbReference type="PANTHER" id="PTHR22604:SF105">
    <property type="entry name" value="TRANS-1,2-DIHYDROBENZENE-1,2-DIOL DEHYDROGENASE"/>
    <property type="match status" value="1"/>
</dbReference>
<dbReference type="Proteomes" id="UP000075515">
    <property type="component" value="Unassembled WGS sequence"/>
</dbReference>
<feature type="domain" description="GFO/IDH/MocA-like oxidoreductase" evidence="4">
    <location>
        <begin position="145"/>
        <end position="261"/>
    </location>
</feature>
<dbReference type="GO" id="GO:0000166">
    <property type="term" value="F:nucleotide binding"/>
    <property type="evidence" value="ECO:0007669"/>
    <property type="project" value="InterPro"/>
</dbReference>
<accession>A0A150R8Z6</accession>
<feature type="domain" description="Gfo/Idh/MocA-like oxidoreductase N-terminal" evidence="3">
    <location>
        <begin position="17"/>
        <end position="134"/>
    </location>
</feature>
<gene>
    <name evidence="5" type="ORF">BE18_29410</name>
</gene>
<dbReference type="Pfam" id="PF22725">
    <property type="entry name" value="GFO_IDH_MocA_C3"/>
    <property type="match status" value="1"/>
</dbReference>
<evidence type="ECO:0000259" key="4">
    <source>
        <dbReference type="Pfam" id="PF22725"/>
    </source>
</evidence>
<dbReference type="EMBL" id="JEMC01004003">
    <property type="protein sequence ID" value="KYF76717.1"/>
    <property type="molecule type" value="Genomic_DNA"/>
</dbReference>
<dbReference type="InterPro" id="IPR055170">
    <property type="entry name" value="GFO_IDH_MocA-like_dom"/>
</dbReference>
<dbReference type="PANTHER" id="PTHR22604">
    <property type="entry name" value="OXIDOREDUCTASES"/>
    <property type="match status" value="1"/>
</dbReference>
<dbReference type="SUPFAM" id="SSF55347">
    <property type="entry name" value="Glyceraldehyde-3-phosphate dehydrogenase-like, C-terminal domain"/>
    <property type="match status" value="1"/>
</dbReference>
<evidence type="ECO:0000313" key="6">
    <source>
        <dbReference type="Proteomes" id="UP000075515"/>
    </source>
</evidence>
<dbReference type="InterPro" id="IPR050984">
    <property type="entry name" value="Gfo/Idh/MocA_domain"/>
</dbReference>
<evidence type="ECO:0000256" key="1">
    <source>
        <dbReference type="ARBA" id="ARBA00010928"/>
    </source>
</evidence>
<dbReference type="AlphaFoldDB" id="A0A150R8Z6"/>
<comment type="similarity">
    <text evidence="1">Belongs to the Gfo/Idh/MocA family.</text>
</comment>
<dbReference type="Gene3D" id="3.30.360.10">
    <property type="entry name" value="Dihydrodipicolinate Reductase, domain 2"/>
    <property type="match status" value="1"/>
</dbReference>
<name>A0A150R8Z6_SORCE</name>
<protein>
    <submittedName>
        <fullName evidence="5">NAD-binding protein</fullName>
    </submittedName>
</protein>
<proteinExistence type="inferred from homology"/>
<organism evidence="5 6">
    <name type="scientific">Sorangium cellulosum</name>
    <name type="common">Polyangium cellulosum</name>
    <dbReference type="NCBI Taxonomy" id="56"/>
    <lineage>
        <taxon>Bacteria</taxon>
        <taxon>Pseudomonadati</taxon>
        <taxon>Myxococcota</taxon>
        <taxon>Polyangia</taxon>
        <taxon>Polyangiales</taxon>
        <taxon>Polyangiaceae</taxon>
        <taxon>Sorangium</taxon>
    </lineage>
</organism>
<evidence type="ECO:0000259" key="3">
    <source>
        <dbReference type="Pfam" id="PF01408"/>
    </source>
</evidence>
<comment type="caution">
    <text evidence="5">The sequence shown here is derived from an EMBL/GenBank/DDBJ whole genome shotgun (WGS) entry which is preliminary data.</text>
</comment>
<evidence type="ECO:0000256" key="2">
    <source>
        <dbReference type="ARBA" id="ARBA00023002"/>
    </source>
</evidence>
<dbReference type="InterPro" id="IPR000683">
    <property type="entry name" value="Gfo/Idh/MocA-like_OxRdtase_N"/>
</dbReference>
<keyword evidence="2" id="KW-0560">Oxidoreductase</keyword>
<evidence type="ECO:0000313" key="5">
    <source>
        <dbReference type="EMBL" id="KYF76717.1"/>
    </source>
</evidence>